<keyword evidence="1" id="KW-1133">Transmembrane helix</keyword>
<dbReference type="PANTHER" id="PTHR34300">
    <property type="entry name" value="QUEUOSINE PRECURSOR TRANSPORTER-RELATED"/>
    <property type="match status" value="1"/>
</dbReference>
<dbReference type="InterPro" id="IPR003744">
    <property type="entry name" value="YhhQ"/>
</dbReference>
<organism evidence="2">
    <name type="scientific">marine sediment metagenome</name>
    <dbReference type="NCBI Taxonomy" id="412755"/>
    <lineage>
        <taxon>unclassified sequences</taxon>
        <taxon>metagenomes</taxon>
        <taxon>ecological metagenomes</taxon>
    </lineage>
</organism>
<feature type="transmembrane region" description="Helical" evidence="1">
    <location>
        <begin position="24"/>
        <end position="44"/>
    </location>
</feature>
<feature type="transmembrane region" description="Helical" evidence="1">
    <location>
        <begin position="64"/>
        <end position="83"/>
    </location>
</feature>
<dbReference type="PANTHER" id="PTHR34300:SF2">
    <property type="entry name" value="QUEUOSINE PRECURSOR TRANSPORTER-RELATED"/>
    <property type="match status" value="1"/>
</dbReference>
<keyword evidence="1" id="KW-0812">Transmembrane</keyword>
<keyword evidence="1" id="KW-0472">Membrane</keyword>
<accession>A0A0F9DNC2</accession>
<name>A0A0F9DNC2_9ZZZZ</name>
<feature type="non-terminal residue" evidence="2">
    <location>
        <position position="1"/>
    </location>
</feature>
<dbReference type="AlphaFoldDB" id="A0A0F9DNC2"/>
<comment type="caution">
    <text evidence="2">The sequence shown here is derived from an EMBL/GenBank/DDBJ whole genome shotgun (WGS) entry which is preliminary data.</text>
</comment>
<dbReference type="NCBIfam" id="TIGR00697">
    <property type="entry name" value="queuosine precursor transporter"/>
    <property type="match status" value="1"/>
</dbReference>
<gene>
    <name evidence="2" type="ORF">LCGC14_2257090</name>
</gene>
<evidence type="ECO:0000256" key="1">
    <source>
        <dbReference type="SAM" id="Phobius"/>
    </source>
</evidence>
<feature type="transmembrane region" description="Helical" evidence="1">
    <location>
        <begin position="104"/>
        <end position="123"/>
    </location>
</feature>
<reference evidence="2" key="1">
    <citation type="journal article" date="2015" name="Nature">
        <title>Complex archaea that bridge the gap between prokaryotes and eukaryotes.</title>
        <authorList>
            <person name="Spang A."/>
            <person name="Saw J.H."/>
            <person name="Jorgensen S.L."/>
            <person name="Zaremba-Niedzwiedzka K."/>
            <person name="Martijn J."/>
            <person name="Lind A.E."/>
            <person name="van Eijk R."/>
            <person name="Schleper C."/>
            <person name="Guy L."/>
            <person name="Ettema T.J."/>
        </authorList>
    </citation>
    <scope>NUCLEOTIDE SEQUENCE</scope>
</reference>
<dbReference type="Pfam" id="PF02592">
    <property type="entry name" value="Vut_1"/>
    <property type="match status" value="1"/>
</dbReference>
<feature type="transmembrane region" description="Helical" evidence="1">
    <location>
        <begin position="129"/>
        <end position="148"/>
    </location>
</feature>
<protein>
    <submittedName>
        <fullName evidence="2">Uncharacterized protein</fullName>
    </submittedName>
</protein>
<dbReference type="EMBL" id="LAZR01030899">
    <property type="protein sequence ID" value="KKL55271.1"/>
    <property type="molecule type" value="Genomic_DNA"/>
</dbReference>
<evidence type="ECO:0000313" key="2">
    <source>
        <dbReference type="EMBL" id="KKL55271.1"/>
    </source>
</evidence>
<sequence>GAIFSQNLLQEYFGKETAIKTIKISFFSMLFFLVMSKIHLLYTPSHLDTTHSAFQNILANSPRIVISSISVFFLTQRLDIYFFSFLKKIFNQKFLPLRMGISSIVVQFIDTVLFSFLALWGIVDHIFDIILFSFIIKSLVIIFSAPFMKFSKYFMKKAYE</sequence>
<proteinExistence type="predicted"/>